<dbReference type="NCBIfam" id="TIGR00112">
    <property type="entry name" value="proC"/>
    <property type="match status" value="1"/>
</dbReference>
<dbReference type="EMBL" id="RCZG01000012">
    <property type="protein sequence ID" value="TPG31498.1"/>
    <property type="molecule type" value="Genomic_DNA"/>
</dbReference>
<dbReference type="Gene3D" id="3.40.50.720">
    <property type="entry name" value="NAD(P)-binding Rossmann-like Domain"/>
    <property type="match status" value="1"/>
</dbReference>
<gene>
    <name evidence="5" type="primary">proC</name>
    <name evidence="11" type="ORF">EAH80_23735</name>
</gene>
<dbReference type="InterPro" id="IPR036291">
    <property type="entry name" value="NAD(P)-bd_dom_sf"/>
</dbReference>
<dbReference type="GO" id="GO:0055129">
    <property type="term" value="P:L-proline biosynthetic process"/>
    <property type="evidence" value="ECO:0007669"/>
    <property type="project" value="UniProtKB-UniRule"/>
</dbReference>
<comment type="caution">
    <text evidence="11">The sequence shown here is derived from an EMBL/GenBank/DDBJ whole genome shotgun (WGS) entry which is preliminary data.</text>
</comment>
<dbReference type="GO" id="GO:0005737">
    <property type="term" value="C:cytoplasm"/>
    <property type="evidence" value="ECO:0007669"/>
    <property type="project" value="UniProtKB-SubCell"/>
</dbReference>
<dbReference type="InterPro" id="IPR000304">
    <property type="entry name" value="Pyrroline-COOH_reductase"/>
</dbReference>
<dbReference type="SUPFAM" id="SSF51735">
    <property type="entry name" value="NAD(P)-binding Rossmann-fold domains"/>
    <property type="match status" value="1"/>
</dbReference>
<evidence type="ECO:0000256" key="3">
    <source>
        <dbReference type="ARBA" id="ARBA00023002"/>
    </source>
</evidence>
<reference evidence="11 12" key="1">
    <citation type="journal article" date="2019" name="Environ. Microbiol.">
        <title>Species interactions and distinct microbial communities in high Arctic permafrost affected cryosols are associated with the CH4 and CO2 gas fluxes.</title>
        <authorList>
            <person name="Altshuler I."/>
            <person name="Hamel J."/>
            <person name="Turney S."/>
            <person name="Magnuson E."/>
            <person name="Levesque R."/>
            <person name="Greer C."/>
            <person name="Whyte L.G."/>
        </authorList>
    </citation>
    <scope>NUCLEOTIDE SEQUENCE [LARGE SCALE GENOMIC DNA]</scope>
    <source>
        <strain evidence="11 12">S5.20</strain>
    </source>
</reference>
<dbReference type="PANTHER" id="PTHR11645">
    <property type="entry name" value="PYRROLINE-5-CARBOXYLATE REDUCTASE"/>
    <property type="match status" value="1"/>
</dbReference>
<keyword evidence="5" id="KW-0963">Cytoplasm</keyword>
<dbReference type="EC" id="1.5.1.2" evidence="5 6"/>
<feature type="domain" description="Pyrroline-5-carboxylate reductase catalytic N-terminal" evidence="9">
    <location>
        <begin position="7"/>
        <end position="105"/>
    </location>
</feature>
<dbReference type="HAMAP" id="MF_01925">
    <property type="entry name" value="P5C_reductase"/>
    <property type="match status" value="1"/>
</dbReference>
<dbReference type="Gene3D" id="1.10.3730.10">
    <property type="entry name" value="ProC C-terminal domain-like"/>
    <property type="match status" value="1"/>
</dbReference>
<comment type="function">
    <text evidence="4 5">Catalyzes the reduction of 1-pyrroline-5-carboxylate (PCA) to L-proline.</text>
</comment>
<dbReference type="InterPro" id="IPR028939">
    <property type="entry name" value="P5C_Rdtase_cat_N"/>
</dbReference>
<keyword evidence="5 8" id="KW-0641">Proline biosynthesis</keyword>
<dbReference type="AlphaFoldDB" id="A0A502E133"/>
<dbReference type="OrthoDB" id="9805754at2"/>
<comment type="subcellular location">
    <subcellularLocation>
        <location evidence="5">Cytoplasm</location>
    </subcellularLocation>
</comment>
<evidence type="ECO:0000256" key="8">
    <source>
        <dbReference type="RuleBase" id="RU003903"/>
    </source>
</evidence>
<evidence type="ECO:0000256" key="4">
    <source>
        <dbReference type="ARBA" id="ARBA00058118"/>
    </source>
</evidence>
<dbReference type="PIRSF" id="PIRSF000193">
    <property type="entry name" value="Pyrrol-5-carb_rd"/>
    <property type="match status" value="1"/>
</dbReference>
<evidence type="ECO:0000259" key="9">
    <source>
        <dbReference type="Pfam" id="PF03807"/>
    </source>
</evidence>
<keyword evidence="3 5" id="KW-0560">Oxidoreductase</keyword>
<dbReference type="FunFam" id="1.10.3730.10:FF:000001">
    <property type="entry name" value="Pyrroline-5-carboxylate reductase"/>
    <property type="match status" value="1"/>
</dbReference>
<name>A0A502E133_9MYCO</name>
<dbReference type="Pfam" id="PF03807">
    <property type="entry name" value="F420_oxidored"/>
    <property type="match status" value="1"/>
</dbReference>
<dbReference type="Proteomes" id="UP000320095">
    <property type="component" value="Unassembled WGS sequence"/>
</dbReference>
<keyword evidence="2 5" id="KW-0521">NADP</keyword>
<comment type="pathway">
    <text evidence="5 8">Amino-acid biosynthesis; L-proline biosynthesis; L-proline from L-glutamate 5-semialdehyde: step 1/1.</text>
</comment>
<dbReference type="InterPro" id="IPR008927">
    <property type="entry name" value="6-PGluconate_DH-like_C_sf"/>
</dbReference>
<keyword evidence="5 8" id="KW-0028">Amino-acid biosynthesis</keyword>
<comment type="catalytic activity">
    <reaction evidence="5">
        <text>L-proline + NAD(+) = (S)-1-pyrroline-5-carboxylate + NADH + 2 H(+)</text>
        <dbReference type="Rhea" id="RHEA:14105"/>
        <dbReference type="ChEBI" id="CHEBI:15378"/>
        <dbReference type="ChEBI" id="CHEBI:17388"/>
        <dbReference type="ChEBI" id="CHEBI:57540"/>
        <dbReference type="ChEBI" id="CHEBI:57945"/>
        <dbReference type="ChEBI" id="CHEBI:60039"/>
        <dbReference type="EC" id="1.5.1.2"/>
    </reaction>
</comment>
<evidence type="ECO:0000256" key="5">
    <source>
        <dbReference type="HAMAP-Rule" id="MF_01925"/>
    </source>
</evidence>
<keyword evidence="12" id="KW-1185">Reference proteome</keyword>
<evidence type="ECO:0000256" key="2">
    <source>
        <dbReference type="ARBA" id="ARBA00022857"/>
    </source>
</evidence>
<proteinExistence type="inferred from homology"/>
<evidence type="ECO:0000259" key="10">
    <source>
        <dbReference type="Pfam" id="PF14748"/>
    </source>
</evidence>
<organism evidence="11 12">
    <name type="scientific">Mycolicibacterium hodleri</name>
    <dbReference type="NCBI Taxonomy" id="49897"/>
    <lineage>
        <taxon>Bacteria</taxon>
        <taxon>Bacillati</taxon>
        <taxon>Actinomycetota</taxon>
        <taxon>Actinomycetes</taxon>
        <taxon>Mycobacteriales</taxon>
        <taxon>Mycobacteriaceae</taxon>
        <taxon>Mycolicibacterium</taxon>
    </lineage>
</organism>
<dbReference type="InterPro" id="IPR053790">
    <property type="entry name" value="P5CR-like_CS"/>
</dbReference>
<evidence type="ECO:0000313" key="11">
    <source>
        <dbReference type="EMBL" id="TPG31498.1"/>
    </source>
</evidence>
<evidence type="ECO:0000256" key="7">
    <source>
        <dbReference type="PIRSR" id="PIRSR000193-1"/>
    </source>
</evidence>
<dbReference type="InterPro" id="IPR029036">
    <property type="entry name" value="P5CR_dimer"/>
</dbReference>
<evidence type="ECO:0000313" key="12">
    <source>
        <dbReference type="Proteomes" id="UP000320095"/>
    </source>
</evidence>
<dbReference type="Pfam" id="PF14748">
    <property type="entry name" value="P5CR_dimer"/>
    <property type="match status" value="1"/>
</dbReference>
<dbReference type="PANTHER" id="PTHR11645:SF0">
    <property type="entry name" value="PYRROLINE-5-CARBOXYLATE REDUCTASE 3"/>
    <property type="match status" value="1"/>
</dbReference>
<comment type="similarity">
    <text evidence="1 5 8">Belongs to the pyrroline-5-carboxylate reductase family.</text>
</comment>
<dbReference type="UniPathway" id="UPA00098">
    <property type="reaction ID" value="UER00361"/>
</dbReference>
<accession>A0A502E133</accession>
<dbReference type="SUPFAM" id="SSF48179">
    <property type="entry name" value="6-phosphogluconate dehydrogenase C-terminal domain-like"/>
    <property type="match status" value="1"/>
</dbReference>
<dbReference type="PROSITE" id="PS00521">
    <property type="entry name" value="P5CR"/>
    <property type="match status" value="1"/>
</dbReference>
<evidence type="ECO:0000256" key="1">
    <source>
        <dbReference type="ARBA" id="ARBA00005525"/>
    </source>
</evidence>
<evidence type="ECO:0000256" key="6">
    <source>
        <dbReference type="NCBIfam" id="TIGR00112"/>
    </source>
</evidence>
<comment type="catalytic activity">
    <reaction evidence="5 8">
        <text>L-proline + NADP(+) = (S)-1-pyrroline-5-carboxylate + NADPH + 2 H(+)</text>
        <dbReference type="Rhea" id="RHEA:14109"/>
        <dbReference type="ChEBI" id="CHEBI:15378"/>
        <dbReference type="ChEBI" id="CHEBI:17388"/>
        <dbReference type="ChEBI" id="CHEBI:57783"/>
        <dbReference type="ChEBI" id="CHEBI:58349"/>
        <dbReference type="ChEBI" id="CHEBI:60039"/>
        <dbReference type="EC" id="1.5.1.2"/>
    </reaction>
</comment>
<feature type="domain" description="Pyrroline-5-carboxylate reductase dimerisation" evidence="10">
    <location>
        <begin position="169"/>
        <end position="289"/>
    </location>
</feature>
<dbReference type="GO" id="GO:0004735">
    <property type="term" value="F:pyrroline-5-carboxylate reductase activity"/>
    <property type="evidence" value="ECO:0007669"/>
    <property type="project" value="UniProtKB-UniRule"/>
</dbReference>
<protein>
    <recommendedName>
        <fullName evidence="5 6">Pyrroline-5-carboxylate reductase</fullName>
        <shortName evidence="5">P5C reductase</shortName>
        <shortName evidence="5">P5CR</shortName>
        <ecNumber evidence="5 6">1.5.1.2</ecNumber>
    </recommendedName>
    <alternativeName>
        <fullName evidence="5">PCA reductase</fullName>
    </alternativeName>
</protein>
<sequence length="294" mass="29413">MLESVARIAIIGGGSIGEALLSGLLRSGRQAKDMVIAEKHPDRAKYLSETYSVLVTTVADAAENAAYVIVAVKPSDVELVIGDVSAAAARAENSSAEQVFVTVAAGVSTAYYEANLPAGTPVIRVMPNAPVVVGGGVSALAPGRFATADQLKEVSAIFDAVGGVLTVPESQLDAVTAVSGSGPAYFFLMVEALVDAGVAAGLPRAVATDLAAQTMAGSAAMLLESLDNANPAGDGAMGTAMDTSPAQLRATVTSPGGTTAAGLRELERGGLRAAVAEAVAAAKTRSEQLGITTE</sequence>
<feature type="binding site" evidence="7">
    <location>
        <begin position="71"/>
        <end position="74"/>
    </location>
    <ligand>
        <name>NADP(+)</name>
        <dbReference type="ChEBI" id="CHEBI:58349"/>
    </ligand>
</feature>